<keyword evidence="3" id="KW-1185">Reference proteome</keyword>
<protein>
    <submittedName>
        <fullName evidence="2">Uncharacterized protein</fullName>
    </submittedName>
</protein>
<proteinExistence type="predicted"/>
<organism evidence="2 3">
    <name type="scientific">Colocasia esculenta</name>
    <name type="common">Wild taro</name>
    <name type="synonym">Arum esculentum</name>
    <dbReference type="NCBI Taxonomy" id="4460"/>
    <lineage>
        <taxon>Eukaryota</taxon>
        <taxon>Viridiplantae</taxon>
        <taxon>Streptophyta</taxon>
        <taxon>Embryophyta</taxon>
        <taxon>Tracheophyta</taxon>
        <taxon>Spermatophyta</taxon>
        <taxon>Magnoliopsida</taxon>
        <taxon>Liliopsida</taxon>
        <taxon>Araceae</taxon>
        <taxon>Aroideae</taxon>
        <taxon>Colocasieae</taxon>
        <taxon>Colocasia</taxon>
    </lineage>
</organism>
<sequence length="245" mass="26799">MAMASMWTRHSSGNGKGEINQKPEFETPQEPSAGVEHGPPGRLLRGVLSIYPTGTSTSSTPSSMSKISQKLPSTRFSATAPLKLYITIIPPSSPYIFLPARQRSLFHGEVTGRRHRPSSKKQAMGHTGYAPLGRRWRRAKGFRLASARFSVLRLRLRRLAGLLGHLGRFLGSLGEGITSIRTSGLGGGSRSIRRCGKSESRRGLVCQPLDRSNSFYSEAIADCLEFIKRTSVSMDGDGRIVVTDR</sequence>
<evidence type="ECO:0000313" key="2">
    <source>
        <dbReference type="EMBL" id="MQL69987.1"/>
    </source>
</evidence>
<gene>
    <name evidence="2" type="ORF">Taro_002309</name>
</gene>
<evidence type="ECO:0000256" key="1">
    <source>
        <dbReference type="SAM" id="MobiDB-lite"/>
    </source>
</evidence>
<dbReference type="EMBL" id="NMUH01000053">
    <property type="protein sequence ID" value="MQL69987.1"/>
    <property type="molecule type" value="Genomic_DNA"/>
</dbReference>
<dbReference type="AlphaFoldDB" id="A0A843TIP9"/>
<evidence type="ECO:0000313" key="3">
    <source>
        <dbReference type="Proteomes" id="UP000652761"/>
    </source>
</evidence>
<accession>A0A843TIP9</accession>
<feature type="region of interest" description="Disordered" evidence="1">
    <location>
        <begin position="1"/>
        <end position="46"/>
    </location>
</feature>
<dbReference type="Proteomes" id="UP000652761">
    <property type="component" value="Unassembled WGS sequence"/>
</dbReference>
<name>A0A843TIP9_COLES</name>
<comment type="caution">
    <text evidence="2">The sequence shown here is derived from an EMBL/GenBank/DDBJ whole genome shotgun (WGS) entry which is preliminary data.</text>
</comment>
<dbReference type="PANTHER" id="PTHR34996:SF3">
    <property type="entry name" value="OS06G0327400 PROTEIN"/>
    <property type="match status" value="1"/>
</dbReference>
<reference evidence="2" key="1">
    <citation type="submission" date="2017-07" db="EMBL/GenBank/DDBJ databases">
        <title>Taro Niue Genome Assembly and Annotation.</title>
        <authorList>
            <person name="Atibalentja N."/>
            <person name="Keating K."/>
            <person name="Fields C.J."/>
        </authorList>
    </citation>
    <scope>NUCLEOTIDE SEQUENCE</scope>
    <source>
        <strain evidence="2">Niue_2</strain>
        <tissue evidence="2">Leaf</tissue>
    </source>
</reference>
<dbReference type="PANTHER" id="PTHR34996">
    <property type="entry name" value="OS06G0327400 PROTEIN"/>
    <property type="match status" value="1"/>
</dbReference>
<dbReference type="OrthoDB" id="1716893at2759"/>